<evidence type="ECO:0000259" key="1">
    <source>
        <dbReference type="SMART" id="SM00842"/>
    </source>
</evidence>
<dbReference type="Gene3D" id="3.30.1490.300">
    <property type="match status" value="1"/>
</dbReference>
<dbReference type="PANTHER" id="PTHR32432">
    <property type="entry name" value="CELL DIVISION PROTEIN FTSA-RELATED"/>
    <property type="match status" value="1"/>
</dbReference>
<dbReference type="eggNOG" id="COG4972">
    <property type="taxonomic scope" value="Bacteria"/>
</dbReference>
<dbReference type="STRING" id="78346.BRUM_0340"/>
<dbReference type="PIRSF" id="PIRSF019169">
    <property type="entry name" value="PilM"/>
    <property type="match status" value="1"/>
</dbReference>
<dbReference type="Gene3D" id="3.30.420.40">
    <property type="match status" value="2"/>
</dbReference>
<dbReference type="GO" id="GO:0051301">
    <property type="term" value="P:cell division"/>
    <property type="evidence" value="ECO:0007669"/>
    <property type="project" value="InterPro"/>
</dbReference>
<dbReference type="RefSeq" id="WP_026646238.1">
    <property type="nucleotide sequence ID" value="NZ_JGZL01000003.1"/>
</dbReference>
<sequence length="349" mass="37566">MRAITALSIGNDAIRAAVIDDPYTDSPTIKHFQAIPLPTGAVVDGEVVDIDVVTGILKTLVERFKFPRENTALVYSSRRMVFREADFPFMPLADLRSTLPFQAKGMIPLPIDESELDFVPMSIVNNEQEGKQLHGILVATLRSGLEKTARTAEEAGFVITSIDAGPFALARLFGDANQTQTEAVVNVSGNCTDVIVLKNGKPAYMRVVPSGADDVSDGIASALSISFDDAERIKNQIGLQNVTGDERLEKAEEVIRETTAQLIVGIRNTLNMYDVDHADSPISGIILAGAGARLIGLPPVLASSINKVVRIGDPFVRFKLSKEVERQNIVAHAVDLGGVLGLVIGKKPR</sequence>
<dbReference type="Pfam" id="PF11104">
    <property type="entry name" value="PilM_2"/>
    <property type="match status" value="1"/>
</dbReference>
<evidence type="ECO:0000313" key="2">
    <source>
        <dbReference type="EMBL" id="KFI90574.1"/>
    </source>
</evidence>
<name>A0A087D4X4_BIFRU</name>
<accession>A0A087D4X4</accession>
<dbReference type="PANTHER" id="PTHR32432:SF3">
    <property type="entry name" value="ETHANOLAMINE UTILIZATION PROTEIN EUTJ"/>
    <property type="match status" value="1"/>
</dbReference>
<dbReference type="InterPro" id="IPR005883">
    <property type="entry name" value="PilM"/>
</dbReference>
<dbReference type="EMBL" id="JGZL01000003">
    <property type="protein sequence ID" value="KFI90574.1"/>
    <property type="molecule type" value="Genomic_DNA"/>
</dbReference>
<protein>
    <submittedName>
        <fullName evidence="2">Putative type IV pilus assembly protein PilM</fullName>
    </submittedName>
</protein>
<dbReference type="InterPro" id="IPR050696">
    <property type="entry name" value="FtsA/MreB"/>
</dbReference>
<reference evidence="2 3" key="1">
    <citation type="submission" date="2014-03" db="EMBL/GenBank/DDBJ databases">
        <title>Genomics of Bifidobacteria.</title>
        <authorList>
            <person name="Ventura M."/>
            <person name="Milani C."/>
            <person name="Lugli G.A."/>
        </authorList>
    </citation>
    <scope>NUCLEOTIDE SEQUENCE [LARGE SCALE GENOMIC DNA]</scope>
    <source>
        <strain evidence="2 3">LMG 21811</strain>
    </source>
</reference>
<dbReference type="Proteomes" id="UP000029078">
    <property type="component" value="Unassembled WGS sequence"/>
</dbReference>
<dbReference type="AlphaFoldDB" id="A0A087D4X4"/>
<dbReference type="SUPFAM" id="SSF53067">
    <property type="entry name" value="Actin-like ATPase domain"/>
    <property type="match status" value="2"/>
</dbReference>
<dbReference type="NCBIfam" id="TIGR01175">
    <property type="entry name" value="pilM"/>
    <property type="match status" value="1"/>
</dbReference>
<dbReference type="InterPro" id="IPR043129">
    <property type="entry name" value="ATPase_NBD"/>
</dbReference>
<dbReference type="CDD" id="cd24049">
    <property type="entry name" value="ASKHA_NBD_PilM"/>
    <property type="match status" value="1"/>
</dbReference>
<comment type="caution">
    <text evidence="2">The sequence shown here is derived from an EMBL/GenBank/DDBJ whole genome shotgun (WGS) entry which is preliminary data.</text>
</comment>
<gene>
    <name evidence="2" type="ORF">BRUM_0340</name>
</gene>
<keyword evidence="3" id="KW-1185">Reference proteome</keyword>
<organism evidence="2 3">
    <name type="scientific">Bifidobacterium ruminantium</name>
    <dbReference type="NCBI Taxonomy" id="78346"/>
    <lineage>
        <taxon>Bacteria</taxon>
        <taxon>Bacillati</taxon>
        <taxon>Actinomycetota</taxon>
        <taxon>Actinomycetes</taxon>
        <taxon>Bifidobacteriales</taxon>
        <taxon>Bifidobacteriaceae</taxon>
        <taxon>Bifidobacterium</taxon>
    </lineage>
</organism>
<dbReference type="SMART" id="SM00842">
    <property type="entry name" value="FtsA"/>
    <property type="match status" value="1"/>
</dbReference>
<dbReference type="InterPro" id="IPR003494">
    <property type="entry name" value="SHS2_FtsA"/>
</dbReference>
<proteinExistence type="predicted"/>
<feature type="domain" description="SHS2" evidence="1">
    <location>
        <begin position="4"/>
        <end position="173"/>
    </location>
</feature>
<evidence type="ECO:0000313" key="3">
    <source>
        <dbReference type="Proteomes" id="UP000029078"/>
    </source>
</evidence>